<dbReference type="PROSITE" id="PS51608">
    <property type="entry name" value="SAM_MT_UBIE"/>
    <property type="match status" value="1"/>
</dbReference>
<accession>G4SVW9</accession>
<dbReference type="GO" id="GO:0008425">
    <property type="term" value="F:2-methoxy-6-polyprenyl-1,4-benzoquinol methyltransferase activity"/>
    <property type="evidence" value="ECO:0007669"/>
    <property type="project" value="UniProtKB-UniRule"/>
</dbReference>
<dbReference type="PROSITE" id="PS01184">
    <property type="entry name" value="UBIE_2"/>
    <property type="match status" value="1"/>
</dbReference>
<dbReference type="SUPFAM" id="SSF53335">
    <property type="entry name" value="S-adenosyl-L-methionine-dependent methyltransferases"/>
    <property type="match status" value="1"/>
</dbReference>
<comment type="catalytic activity">
    <reaction evidence="6">
        <text>a 2-demethylmenaquinol + S-adenosyl-L-methionine = a menaquinol + S-adenosyl-L-homocysteine + H(+)</text>
        <dbReference type="Rhea" id="RHEA:42640"/>
        <dbReference type="Rhea" id="RHEA-COMP:9539"/>
        <dbReference type="Rhea" id="RHEA-COMP:9563"/>
        <dbReference type="ChEBI" id="CHEBI:15378"/>
        <dbReference type="ChEBI" id="CHEBI:18151"/>
        <dbReference type="ChEBI" id="CHEBI:55437"/>
        <dbReference type="ChEBI" id="CHEBI:57856"/>
        <dbReference type="ChEBI" id="CHEBI:59789"/>
        <dbReference type="EC" id="2.1.1.163"/>
    </reaction>
</comment>
<dbReference type="NCBIfam" id="TIGR01934">
    <property type="entry name" value="MenG_MenH_UbiE"/>
    <property type="match status" value="1"/>
</dbReference>
<feature type="binding site" evidence="6">
    <location>
        <position position="93"/>
    </location>
    <ligand>
        <name>S-adenosyl-L-methionine</name>
        <dbReference type="ChEBI" id="CHEBI:59789"/>
    </ligand>
</feature>
<dbReference type="InterPro" id="IPR023576">
    <property type="entry name" value="UbiE/COQ5_MeTrFase_CS"/>
</dbReference>
<dbReference type="CDD" id="cd02440">
    <property type="entry name" value="AdoMet_MTases"/>
    <property type="match status" value="1"/>
</dbReference>
<dbReference type="EMBL" id="FO082060">
    <property type="protein sequence ID" value="CCE25204.1"/>
    <property type="molecule type" value="Genomic_DNA"/>
</dbReference>
<dbReference type="PANTHER" id="PTHR43591">
    <property type="entry name" value="METHYLTRANSFERASE"/>
    <property type="match status" value="1"/>
</dbReference>
<dbReference type="UniPathway" id="UPA00079">
    <property type="reaction ID" value="UER00169"/>
</dbReference>
<keyword evidence="1 6" id="KW-0474">Menaquinone biosynthesis</keyword>
<dbReference type="AlphaFoldDB" id="G4SVW9"/>
<keyword evidence="8" id="KW-1185">Reference proteome</keyword>
<dbReference type="RefSeq" id="WP_014149959.1">
    <property type="nucleotide sequence ID" value="NC_016112.1"/>
</dbReference>
<organism evidence="7 8">
    <name type="scientific">Methylotuvimicrobium alcaliphilum (strain DSM 19304 / NCIMB 14124 / VKM B-2133 / 20Z)</name>
    <name type="common">Methylomicrobium alcaliphilum</name>
    <dbReference type="NCBI Taxonomy" id="1091494"/>
    <lineage>
        <taxon>Bacteria</taxon>
        <taxon>Pseudomonadati</taxon>
        <taxon>Pseudomonadota</taxon>
        <taxon>Gammaproteobacteria</taxon>
        <taxon>Methylococcales</taxon>
        <taxon>Methylococcaceae</taxon>
        <taxon>Methylotuvimicrobium</taxon>
    </lineage>
</organism>
<dbReference type="Gene3D" id="3.40.50.150">
    <property type="entry name" value="Vaccinia Virus protein VP39"/>
    <property type="match status" value="1"/>
</dbReference>
<evidence type="ECO:0000256" key="6">
    <source>
        <dbReference type="HAMAP-Rule" id="MF_01813"/>
    </source>
</evidence>
<dbReference type="PATRIC" id="fig|271065.3.peg.3660"/>
<comment type="similarity">
    <text evidence="6">Belongs to the class I-like SAM-binding methyltransferase superfamily. MenG/UbiE family.</text>
</comment>
<keyword evidence="4 6" id="KW-0831">Ubiquinone biosynthesis</keyword>
<evidence type="ECO:0000256" key="5">
    <source>
        <dbReference type="ARBA" id="ARBA00022691"/>
    </source>
</evidence>
<feature type="binding site" evidence="6">
    <location>
        <begin position="121"/>
        <end position="122"/>
    </location>
    <ligand>
        <name>S-adenosyl-L-methionine</name>
        <dbReference type="ChEBI" id="CHEBI:59789"/>
    </ligand>
</feature>
<name>G4SVW9_META2</name>
<dbReference type="GO" id="GO:0043770">
    <property type="term" value="F:demethylmenaquinone methyltransferase activity"/>
    <property type="evidence" value="ECO:0007669"/>
    <property type="project" value="UniProtKB-UniRule"/>
</dbReference>
<comment type="function">
    <text evidence="6">Methyltransferase required for the conversion of demethylmenaquinol (DMKH2) to menaquinol (MKH2) and the conversion of 2-polyprenyl-6-methoxy-1,4-benzoquinol (DDMQH2) to 2-polyprenyl-3-methyl-6-methoxy-1,4-benzoquinol (DMQH2).</text>
</comment>
<evidence type="ECO:0000256" key="1">
    <source>
        <dbReference type="ARBA" id="ARBA00022428"/>
    </source>
</evidence>
<evidence type="ECO:0000313" key="8">
    <source>
        <dbReference type="Proteomes" id="UP000008315"/>
    </source>
</evidence>
<dbReference type="NCBIfam" id="NF001242">
    <property type="entry name" value="PRK00216.1-3"/>
    <property type="match status" value="1"/>
</dbReference>
<comment type="pathway">
    <text evidence="6">Cofactor biosynthesis; ubiquinone biosynthesis.</text>
</comment>
<dbReference type="EC" id="2.1.1.201" evidence="6"/>
<dbReference type="Pfam" id="PF01209">
    <property type="entry name" value="Ubie_methyltran"/>
    <property type="match status" value="1"/>
</dbReference>
<dbReference type="HOGENOM" id="CLU_037990_0_0_6"/>
<dbReference type="FunFam" id="3.40.50.150:FF:000014">
    <property type="entry name" value="Ubiquinone/menaquinone biosynthesis C-methyltransferase UbiE"/>
    <property type="match status" value="1"/>
</dbReference>
<keyword evidence="5 6" id="KW-0949">S-adenosyl-L-methionine</keyword>
<keyword evidence="7" id="KW-0830">Ubiquinone</keyword>
<dbReference type="PROSITE" id="PS01183">
    <property type="entry name" value="UBIE_1"/>
    <property type="match status" value="1"/>
</dbReference>
<comment type="catalytic activity">
    <reaction evidence="6">
        <text>a 2-methoxy-6-(all-trans-polyprenyl)benzene-1,4-diol + S-adenosyl-L-methionine = a 5-methoxy-2-methyl-3-(all-trans-polyprenyl)benzene-1,4-diol + S-adenosyl-L-homocysteine + H(+)</text>
        <dbReference type="Rhea" id="RHEA:28286"/>
        <dbReference type="Rhea" id="RHEA-COMP:10858"/>
        <dbReference type="Rhea" id="RHEA-COMP:10859"/>
        <dbReference type="ChEBI" id="CHEBI:15378"/>
        <dbReference type="ChEBI" id="CHEBI:57856"/>
        <dbReference type="ChEBI" id="CHEBI:59789"/>
        <dbReference type="ChEBI" id="CHEBI:84166"/>
        <dbReference type="ChEBI" id="CHEBI:84167"/>
        <dbReference type="EC" id="2.1.1.201"/>
    </reaction>
</comment>
<protein>
    <recommendedName>
        <fullName evidence="6">Ubiquinone/menaquinone biosynthesis C-methyltransferase UbiE</fullName>
        <ecNumber evidence="6">2.1.1.163</ecNumber>
        <ecNumber evidence="6">2.1.1.201</ecNumber>
    </recommendedName>
    <alternativeName>
        <fullName evidence="6">2-methoxy-6-polyprenyl-1,4-benzoquinol methylase</fullName>
    </alternativeName>
    <alternativeName>
        <fullName evidence="6">Demethylmenaquinone methyltransferase</fullName>
    </alternativeName>
</protein>
<dbReference type="STRING" id="1091494.MEALZ_3546"/>
<feature type="binding site" evidence="6">
    <location>
        <position position="72"/>
    </location>
    <ligand>
        <name>S-adenosyl-L-methionine</name>
        <dbReference type="ChEBI" id="CHEBI:59789"/>
    </ligand>
</feature>
<keyword evidence="3 6" id="KW-0808">Transferase</keyword>
<dbReference type="EC" id="2.1.1.163" evidence="6"/>
<dbReference type="KEGG" id="mah:MEALZ_3546"/>
<dbReference type="PANTHER" id="PTHR43591:SF24">
    <property type="entry name" value="2-METHOXY-6-POLYPRENYL-1,4-BENZOQUINOL METHYLASE, MITOCHONDRIAL"/>
    <property type="match status" value="1"/>
</dbReference>
<reference evidence="8" key="1">
    <citation type="journal article" date="2012" name="J. Bacteriol.">
        <title>Genome sequence of the haloalkaliphilic methanotrophic bacterium Methylomicrobium alcaliphilum 20Z.</title>
        <authorList>
            <person name="Vuilleumier S."/>
            <person name="Khmelenina V.N."/>
            <person name="Bringel F."/>
            <person name="Reshetnikov A.S."/>
            <person name="Lajus A."/>
            <person name="Mangenot S."/>
            <person name="Rouy Z."/>
            <person name="Op den Camp H.J."/>
            <person name="Jetten M.S."/>
            <person name="Dispirito A.A."/>
            <person name="Dunfield P."/>
            <person name="Klotz M.G."/>
            <person name="Semrau J.D."/>
            <person name="Stein L.Y."/>
            <person name="Barbe V."/>
            <person name="Medigue C."/>
            <person name="Trotsenko Y.A."/>
            <person name="Kalyuzhnaya M.G."/>
        </authorList>
    </citation>
    <scope>NUCLEOTIDE SEQUENCE [LARGE SCALE GENOMIC DNA]</scope>
    <source>
        <strain evidence="8">DSM 19304 / NCIMB 14124 / VKM B-2133 / 20Z</strain>
    </source>
</reference>
<evidence type="ECO:0000313" key="7">
    <source>
        <dbReference type="EMBL" id="CCE25204.1"/>
    </source>
</evidence>
<keyword evidence="2 6" id="KW-0489">Methyltransferase</keyword>
<sequence length="249" mass="28361">MTNENTTHFGFKQVAKEEKVQMVRSVFDSVAGKYDIMNDLMSFGIHRIWKRIAVQLSNVRSGESVLDLAGGTGDLTMLFEKRVGKKGQVVLADINAEMLRNGRDRLIDHGIIGNIRFAQVNAECLPFEDNSFDCVCIGFGLRNVTDKDAALRSMYRVLKPGGRVIVLEFSHPTDKLTEKVYDFYSFNLMPKIGKFVAKDEESYRYLAESIRMHPKQDELKKMMENAGLERCEYFNLSQGIVAVHRGYKI</sequence>
<evidence type="ECO:0000256" key="2">
    <source>
        <dbReference type="ARBA" id="ARBA00022603"/>
    </source>
</evidence>
<dbReference type="NCBIfam" id="NF001244">
    <property type="entry name" value="PRK00216.1-5"/>
    <property type="match status" value="1"/>
</dbReference>
<dbReference type="InterPro" id="IPR004033">
    <property type="entry name" value="UbiE/COQ5_MeTrFase"/>
</dbReference>
<dbReference type="UniPathway" id="UPA00232"/>
<dbReference type="InterPro" id="IPR029063">
    <property type="entry name" value="SAM-dependent_MTases_sf"/>
</dbReference>
<dbReference type="Proteomes" id="UP000008315">
    <property type="component" value="Chromosome"/>
</dbReference>
<dbReference type="GO" id="GO:0009234">
    <property type="term" value="P:menaquinone biosynthetic process"/>
    <property type="evidence" value="ECO:0007669"/>
    <property type="project" value="UniProtKB-UniRule"/>
</dbReference>
<comment type="pathway">
    <text evidence="6">Quinol/quinone metabolism; menaquinone biosynthesis; menaquinol from 1,4-dihydroxy-2-naphthoate: step 2/2.</text>
</comment>
<comment type="caution">
    <text evidence="6">Lacks conserved residue(s) required for the propagation of feature annotation.</text>
</comment>
<dbReference type="NCBIfam" id="NF001240">
    <property type="entry name" value="PRK00216.1-1"/>
    <property type="match status" value="1"/>
</dbReference>
<dbReference type="GO" id="GO:0032259">
    <property type="term" value="P:methylation"/>
    <property type="evidence" value="ECO:0007669"/>
    <property type="project" value="UniProtKB-KW"/>
</dbReference>
<evidence type="ECO:0000256" key="3">
    <source>
        <dbReference type="ARBA" id="ARBA00022679"/>
    </source>
</evidence>
<gene>
    <name evidence="6 7" type="primary">ubiE</name>
    <name evidence="7" type="ordered locus">MEALZ_3546</name>
</gene>
<dbReference type="GO" id="GO:0009060">
    <property type="term" value="P:aerobic respiration"/>
    <property type="evidence" value="ECO:0007669"/>
    <property type="project" value="UniProtKB-UniRule"/>
</dbReference>
<dbReference type="HAMAP" id="MF_01813">
    <property type="entry name" value="MenG_UbiE_methyltr"/>
    <property type="match status" value="1"/>
</dbReference>
<proteinExistence type="inferred from homology"/>
<evidence type="ECO:0000256" key="4">
    <source>
        <dbReference type="ARBA" id="ARBA00022688"/>
    </source>
</evidence>